<organism evidence="2 3">
    <name type="scientific">Littorina saxatilis</name>
    <dbReference type="NCBI Taxonomy" id="31220"/>
    <lineage>
        <taxon>Eukaryota</taxon>
        <taxon>Metazoa</taxon>
        <taxon>Spiralia</taxon>
        <taxon>Lophotrochozoa</taxon>
        <taxon>Mollusca</taxon>
        <taxon>Gastropoda</taxon>
        <taxon>Caenogastropoda</taxon>
        <taxon>Littorinimorpha</taxon>
        <taxon>Littorinoidea</taxon>
        <taxon>Littorinidae</taxon>
        <taxon>Littorina</taxon>
    </lineage>
</organism>
<dbReference type="PANTHER" id="PTHR12232:SF0">
    <property type="entry name" value="THIOREDOXIN DOMAIN-CONTAINING PROTEIN"/>
    <property type="match status" value="1"/>
</dbReference>
<dbReference type="Pfam" id="PF04908">
    <property type="entry name" value="SH3BGR"/>
    <property type="match status" value="1"/>
</dbReference>
<name>A0AAN9AVX6_9CAEN</name>
<comment type="caution">
    <text evidence="2">The sequence shown here is derived from an EMBL/GenBank/DDBJ whole genome shotgun (WGS) entry which is preliminary data.</text>
</comment>
<evidence type="ECO:0000256" key="1">
    <source>
        <dbReference type="ARBA" id="ARBA00007764"/>
    </source>
</evidence>
<keyword evidence="3" id="KW-1185">Reference proteome</keyword>
<protein>
    <recommendedName>
        <fullName evidence="4">SH3 domain-binding glutamic acid-rich-like protein 3</fullName>
    </recommendedName>
</protein>
<dbReference type="Gene3D" id="3.40.30.10">
    <property type="entry name" value="Glutaredoxin"/>
    <property type="match status" value="1"/>
</dbReference>
<dbReference type="InterPro" id="IPR006993">
    <property type="entry name" value="Glut_rich_SH3-bd"/>
</dbReference>
<gene>
    <name evidence="2" type="ORF">V1264_007589</name>
</gene>
<dbReference type="AlphaFoldDB" id="A0AAN9AVX6"/>
<evidence type="ECO:0000313" key="2">
    <source>
        <dbReference type="EMBL" id="KAK7093906.1"/>
    </source>
</evidence>
<sequence length="95" mass="10670">MGDSANIQLYVTSVSSSTEVKGQQQKIRMILEGKKIDFEEVDIASDTSLLIKMREIANDPKCLPPQLARGSDYLGDYEKFNNAVEDEALKEFLKL</sequence>
<dbReference type="InterPro" id="IPR036249">
    <property type="entry name" value="Thioredoxin-like_sf"/>
</dbReference>
<dbReference type="PROSITE" id="PS51354">
    <property type="entry name" value="GLUTAREDOXIN_2"/>
    <property type="match status" value="1"/>
</dbReference>
<proteinExistence type="inferred from homology"/>
<dbReference type="InterPro" id="IPR051033">
    <property type="entry name" value="SH3BGR"/>
</dbReference>
<reference evidence="2 3" key="1">
    <citation type="submission" date="2024-02" db="EMBL/GenBank/DDBJ databases">
        <title>Chromosome-scale genome assembly of the rough periwinkle Littorina saxatilis.</title>
        <authorList>
            <person name="De Jode A."/>
            <person name="Faria R."/>
            <person name="Formenti G."/>
            <person name="Sims Y."/>
            <person name="Smith T.P."/>
            <person name="Tracey A."/>
            <person name="Wood J.M.D."/>
            <person name="Zagrodzka Z.B."/>
            <person name="Johannesson K."/>
            <person name="Butlin R.K."/>
            <person name="Leder E.H."/>
        </authorList>
    </citation>
    <scope>NUCLEOTIDE SEQUENCE [LARGE SCALE GENOMIC DNA]</scope>
    <source>
        <strain evidence="2">Snail1</strain>
        <tissue evidence="2">Muscle</tissue>
    </source>
</reference>
<dbReference type="EMBL" id="JBAMIC010000019">
    <property type="protein sequence ID" value="KAK7093906.1"/>
    <property type="molecule type" value="Genomic_DNA"/>
</dbReference>
<evidence type="ECO:0000313" key="3">
    <source>
        <dbReference type="Proteomes" id="UP001374579"/>
    </source>
</evidence>
<dbReference type="SUPFAM" id="SSF52833">
    <property type="entry name" value="Thioredoxin-like"/>
    <property type="match status" value="1"/>
</dbReference>
<comment type="similarity">
    <text evidence="1">Belongs to the SH3BGR family.</text>
</comment>
<evidence type="ECO:0008006" key="4">
    <source>
        <dbReference type="Google" id="ProtNLM"/>
    </source>
</evidence>
<dbReference type="Proteomes" id="UP001374579">
    <property type="component" value="Unassembled WGS sequence"/>
</dbReference>
<dbReference type="GO" id="GO:0005737">
    <property type="term" value="C:cytoplasm"/>
    <property type="evidence" value="ECO:0007669"/>
    <property type="project" value="TreeGrafter"/>
</dbReference>
<accession>A0AAN9AVX6</accession>
<dbReference type="PANTHER" id="PTHR12232">
    <property type="entry name" value="SH3 DOMAIN-BINDING GLUTAMIC ACID-RICH-LIKE PROTEIN"/>
    <property type="match status" value="1"/>
</dbReference>